<dbReference type="PANTHER" id="PTHR43472">
    <property type="entry name" value="PHOSPHORIBOSYLAMINE--GLYCINE LIGASE"/>
    <property type="match status" value="1"/>
</dbReference>
<organism evidence="17 18">
    <name type="scientific">Jeotgalibacillus salarius</name>
    <dbReference type="NCBI Taxonomy" id="546023"/>
    <lineage>
        <taxon>Bacteria</taxon>
        <taxon>Bacillati</taxon>
        <taxon>Bacillota</taxon>
        <taxon>Bacilli</taxon>
        <taxon>Bacillales</taxon>
        <taxon>Caryophanaceae</taxon>
        <taxon>Jeotgalibacillus</taxon>
    </lineage>
</organism>
<dbReference type="Gene3D" id="3.30.1490.20">
    <property type="entry name" value="ATP-grasp fold, A domain"/>
    <property type="match status" value="1"/>
</dbReference>
<dbReference type="PANTHER" id="PTHR43472:SF1">
    <property type="entry name" value="PHOSPHORIBOSYLAMINE--GLYCINE LIGASE, CHLOROPLASTIC"/>
    <property type="match status" value="1"/>
</dbReference>
<comment type="pathway">
    <text evidence="3 14">Purine metabolism; IMP biosynthesis via de novo pathway; N(1)-(5-phospho-D-ribosyl)glycinamide from 5-phospho-alpha-D-ribose 1-diphosphate: step 2/2.</text>
</comment>
<name>A0A4Y8L731_9BACL</name>
<dbReference type="InterPro" id="IPR016185">
    <property type="entry name" value="PreATP-grasp_dom_sf"/>
</dbReference>
<dbReference type="RefSeq" id="WP_134383059.1">
    <property type="nucleotide sequence ID" value="NZ_SORX01000015.1"/>
</dbReference>
<reference evidence="17 18" key="1">
    <citation type="submission" date="2019-03" db="EMBL/GenBank/DDBJ databases">
        <authorList>
            <person name="Yang Y."/>
        </authorList>
    </citation>
    <scope>NUCLEOTIDE SEQUENCE [LARGE SCALE GENOMIC DNA]</scope>
    <source>
        <strain evidence="17 18">ASL-1</strain>
    </source>
</reference>
<dbReference type="UniPathway" id="UPA00074">
    <property type="reaction ID" value="UER00125"/>
</dbReference>
<dbReference type="PROSITE" id="PS00184">
    <property type="entry name" value="GARS"/>
    <property type="match status" value="1"/>
</dbReference>
<evidence type="ECO:0000256" key="11">
    <source>
        <dbReference type="ARBA" id="ARBA00038345"/>
    </source>
</evidence>
<dbReference type="GO" id="GO:0004637">
    <property type="term" value="F:phosphoribosylamine-glycine ligase activity"/>
    <property type="evidence" value="ECO:0007669"/>
    <property type="project" value="UniProtKB-UniRule"/>
</dbReference>
<evidence type="ECO:0000256" key="13">
    <source>
        <dbReference type="ARBA" id="ARBA00042864"/>
    </source>
</evidence>
<dbReference type="InterPro" id="IPR011761">
    <property type="entry name" value="ATP-grasp"/>
</dbReference>
<dbReference type="OrthoDB" id="9807240at2"/>
<keyword evidence="7 15" id="KW-0547">Nucleotide-binding</keyword>
<dbReference type="GO" id="GO:0046872">
    <property type="term" value="F:metal ion binding"/>
    <property type="evidence" value="ECO:0007669"/>
    <property type="project" value="UniProtKB-KW"/>
</dbReference>
<dbReference type="InterPro" id="IPR011054">
    <property type="entry name" value="Rudment_hybrid_motif"/>
</dbReference>
<dbReference type="FunFam" id="3.30.1490.20:FF:000006">
    <property type="entry name" value="phosphoribosylamine--glycine ligase, chloroplastic-like"/>
    <property type="match status" value="1"/>
</dbReference>
<dbReference type="GO" id="GO:0006189">
    <property type="term" value="P:'de novo' IMP biosynthetic process"/>
    <property type="evidence" value="ECO:0007669"/>
    <property type="project" value="UniProtKB-UniRule"/>
</dbReference>
<dbReference type="InterPro" id="IPR037123">
    <property type="entry name" value="PRibGlycinamide_synth_C_sf"/>
</dbReference>
<accession>A0A4Y8L731</accession>
<dbReference type="InterPro" id="IPR020562">
    <property type="entry name" value="PRibGlycinamide_synth_N"/>
</dbReference>
<comment type="similarity">
    <text evidence="11 14">Belongs to the GARS family.</text>
</comment>
<evidence type="ECO:0000313" key="18">
    <source>
        <dbReference type="Proteomes" id="UP000297776"/>
    </source>
</evidence>
<evidence type="ECO:0000256" key="15">
    <source>
        <dbReference type="PROSITE-ProRule" id="PRU00409"/>
    </source>
</evidence>
<sequence length="418" mass="44928">MNVLVVGRGGREHALCYKFSKDEAVSKLFCAPGNAGIAEHAECVNITETDQKGLIEFAKKNNIALTVIGPEQPLAEGLTDLFLAEGLKVFGPTKKASAIEGSKAFAKELMKKYNIPTAGYETFTNYQEASAYIKKKGAPIVIKADGLAAGKGVVVATTEVDALAAAEDMLEHNRFGRSSAKIVVEDFLDGEEFSFMCLVHGEAIIPLALAQDHKRAYDNDEGPNTGGMGAYSPVRHLPDETEEKAMTDIIQPVVQAMIKEDLPFTGVLYAGLILTEDGPKVIEFNARFGDPETQVVLHRLKSDLATLLLDLLQGKAVKTEWSSDTVVGVVIASEGYPGEYKKEQPLNDLLKADTFFYHAGTKKADTGIVSDGGRVLLAACAGNSVAAAGKQVYQALEAVSTDAFFYRKDIGNKALERS</sequence>
<comment type="cofactor">
    <cofactor evidence="2">
        <name>Mg(2+)</name>
        <dbReference type="ChEBI" id="CHEBI:18420"/>
    </cofactor>
</comment>
<keyword evidence="10" id="KW-0464">Manganese</keyword>
<dbReference type="InterPro" id="IPR020560">
    <property type="entry name" value="PRibGlycinamide_synth_C-dom"/>
</dbReference>
<evidence type="ECO:0000256" key="8">
    <source>
        <dbReference type="ARBA" id="ARBA00022755"/>
    </source>
</evidence>
<evidence type="ECO:0000256" key="3">
    <source>
        <dbReference type="ARBA" id="ARBA00005174"/>
    </source>
</evidence>
<dbReference type="SMART" id="SM01210">
    <property type="entry name" value="GARS_C"/>
    <property type="match status" value="1"/>
</dbReference>
<evidence type="ECO:0000259" key="16">
    <source>
        <dbReference type="PROSITE" id="PS50975"/>
    </source>
</evidence>
<evidence type="ECO:0000256" key="2">
    <source>
        <dbReference type="ARBA" id="ARBA00001946"/>
    </source>
</evidence>
<evidence type="ECO:0000313" key="17">
    <source>
        <dbReference type="EMBL" id="TFD98117.1"/>
    </source>
</evidence>
<dbReference type="FunFam" id="3.40.50.20:FF:000006">
    <property type="entry name" value="Phosphoribosylamine--glycine ligase, chloroplastic"/>
    <property type="match status" value="1"/>
</dbReference>
<dbReference type="PROSITE" id="PS50975">
    <property type="entry name" value="ATP_GRASP"/>
    <property type="match status" value="1"/>
</dbReference>
<evidence type="ECO:0000256" key="6">
    <source>
        <dbReference type="ARBA" id="ARBA00022723"/>
    </source>
</evidence>
<keyword evidence="5 14" id="KW-0436">Ligase</keyword>
<dbReference type="SUPFAM" id="SSF52440">
    <property type="entry name" value="PreATP-grasp domain"/>
    <property type="match status" value="1"/>
</dbReference>
<protein>
    <recommendedName>
        <fullName evidence="4 14">Phosphoribosylamine--glycine ligase</fullName>
        <ecNumber evidence="4 14">6.3.4.13</ecNumber>
    </recommendedName>
    <alternativeName>
        <fullName evidence="14">GARS</fullName>
    </alternativeName>
    <alternativeName>
        <fullName evidence="12 14">Glycinamide ribonucleotide synthetase</fullName>
    </alternativeName>
    <alternativeName>
        <fullName evidence="13 14">Phosphoribosylglycinamide synthetase</fullName>
    </alternativeName>
</protein>
<keyword evidence="8 14" id="KW-0658">Purine biosynthesis</keyword>
<keyword evidence="18" id="KW-1185">Reference proteome</keyword>
<evidence type="ECO:0000256" key="9">
    <source>
        <dbReference type="ARBA" id="ARBA00022840"/>
    </source>
</evidence>
<keyword evidence="9 15" id="KW-0067">ATP-binding</keyword>
<dbReference type="HAMAP" id="MF_00138">
    <property type="entry name" value="GARS"/>
    <property type="match status" value="1"/>
</dbReference>
<dbReference type="GO" id="GO:0005524">
    <property type="term" value="F:ATP binding"/>
    <property type="evidence" value="ECO:0007669"/>
    <property type="project" value="UniProtKB-UniRule"/>
</dbReference>
<dbReference type="SUPFAM" id="SSF51246">
    <property type="entry name" value="Rudiment single hybrid motif"/>
    <property type="match status" value="1"/>
</dbReference>
<dbReference type="Gene3D" id="3.90.600.10">
    <property type="entry name" value="Phosphoribosylglycinamide synthetase, C-terminal domain"/>
    <property type="match status" value="1"/>
</dbReference>
<comment type="catalytic activity">
    <reaction evidence="14">
        <text>5-phospho-beta-D-ribosylamine + glycine + ATP = N(1)-(5-phospho-beta-D-ribosyl)glycinamide + ADP + phosphate + H(+)</text>
        <dbReference type="Rhea" id="RHEA:17453"/>
        <dbReference type="ChEBI" id="CHEBI:15378"/>
        <dbReference type="ChEBI" id="CHEBI:30616"/>
        <dbReference type="ChEBI" id="CHEBI:43474"/>
        <dbReference type="ChEBI" id="CHEBI:57305"/>
        <dbReference type="ChEBI" id="CHEBI:58681"/>
        <dbReference type="ChEBI" id="CHEBI:143788"/>
        <dbReference type="ChEBI" id="CHEBI:456216"/>
        <dbReference type="EC" id="6.3.4.13"/>
    </reaction>
</comment>
<dbReference type="SMART" id="SM01209">
    <property type="entry name" value="GARS_A"/>
    <property type="match status" value="1"/>
</dbReference>
<dbReference type="Pfam" id="PF02843">
    <property type="entry name" value="GARS_C"/>
    <property type="match status" value="1"/>
</dbReference>
<evidence type="ECO:0000256" key="10">
    <source>
        <dbReference type="ARBA" id="ARBA00023211"/>
    </source>
</evidence>
<dbReference type="Gene3D" id="3.30.470.20">
    <property type="entry name" value="ATP-grasp fold, B domain"/>
    <property type="match status" value="1"/>
</dbReference>
<evidence type="ECO:0000256" key="7">
    <source>
        <dbReference type="ARBA" id="ARBA00022741"/>
    </source>
</evidence>
<dbReference type="EC" id="6.3.4.13" evidence="4 14"/>
<keyword evidence="6" id="KW-0479">Metal-binding</keyword>
<dbReference type="NCBIfam" id="TIGR00877">
    <property type="entry name" value="purD"/>
    <property type="match status" value="1"/>
</dbReference>
<evidence type="ECO:0000256" key="12">
    <source>
        <dbReference type="ARBA" id="ARBA00042242"/>
    </source>
</evidence>
<dbReference type="Gene3D" id="3.40.50.20">
    <property type="match status" value="1"/>
</dbReference>
<dbReference type="Pfam" id="PF01071">
    <property type="entry name" value="GARS_A"/>
    <property type="match status" value="1"/>
</dbReference>
<comment type="cofactor">
    <cofactor evidence="1">
        <name>Mn(2+)</name>
        <dbReference type="ChEBI" id="CHEBI:29035"/>
    </cofactor>
</comment>
<gene>
    <name evidence="14 17" type="primary">purD</name>
    <name evidence="17" type="ORF">E2626_16140</name>
</gene>
<dbReference type="GO" id="GO:0009113">
    <property type="term" value="P:purine nucleobase biosynthetic process"/>
    <property type="evidence" value="ECO:0007669"/>
    <property type="project" value="InterPro"/>
</dbReference>
<dbReference type="EMBL" id="SORX01000015">
    <property type="protein sequence ID" value="TFD98117.1"/>
    <property type="molecule type" value="Genomic_DNA"/>
</dbReference>
<feature type="domain" description="ATP-grasp" evidence="16">
    <location>
        <begin position="107"/>
        <end position="313"/>
    </location>
</feature>
<dbReference type="InterPro" id="IPR000115">
    <property type="entry name" value="PRibGlycinamide_synth"/>
</dbReference>
<dbReference type="AlphaFoldDB" id="A0A4Y8L731"/>
<dbReference type="SUPFAM" id="SSF56059">
    <property type="entry name" value="Glutathione synthetase ATP-binding domain-like"/>
    <property type="match status" value="1"/>
</dbReference>
<dbReference type="InterPro" id="IPR020559">
    <property type="entry name" value="PRibGlycinamide_synth_CS"/>
</dbReference>
<dbReference type="Pfam" id="PF02844">
    <property type="entry name" value="GARS_N"/>
    <property type="match status" value="1"/>
</dbReference>
<evidence type="ECO:0000256" key="5">
    <source>
        <dbReference type="ARBA" id="ARBA00022598"/>
    </source>
</evidence>
<proteinExistence type="inferred from homology"/>
<evidence type="ECO:0000256" key="14">
    <source>
        <dbReference type="HAMAP-Rule" id="MF_00138"/>
    </source>
</evidence>
<dbReference type="InterPro" id="IPR013815">
    <property type="entry name" value="ATP_grasp_subdomain_1"/>
</dbReference>
<dbReference type="Proteomes" id="UP000297776">
    <property type="component" value="Unassembled WGS sequence"/>
</dbReference>
<evidence type="ECO:0000256" key="1">
    <source>
        <dbReference type="ARBA" id="ARBA00001936"/>
    </source>
</evidence>
<comment type="caution">
    <text evidence="17">The sequence shown here is derived from an EMBL/GenBank/DDBJ whole genome shotgun (WGS) entry which is preliminary data.</text>
</comment>
<dbReference type="InterPro" id="IPR020561">
    <property type="entry name" value="PRibGlycinamid_synth_ATP-grasp"/>
</dbReference>
<evidence type="ECO:0000256" key="4">
    <source>
        <dbReference type="ARBA" id="ARBA00013255"/>
    </source>
</evidence>